<sequence>MSEDKRMSRLSYIIALIGSASTILLYVIAMFHAFPAYLDRIIPLNLMRIFFYLILFLIILKEVFPSYRKGGQYITLSLIVISSIYSFTVTLRETSRLNPGYFIIIPPSFIYSRCDIAINCNDFTSISISIPLTIAFILLIYGLYGIFIAKIARSSE</sequence>
<evidence type="ECO:0000256" key="1">
    <source>
        <dbReference type="SAM" id="Phobius"/>
    </source>
</evidence>
<feature type="transmembrane region" description="Helical" evidence="1">
    <location>
        <begin position="40"/>
        <end position="60"/>
    </location>
</feature>
<organism evidence="2">
    <name type="scientific">Ignisphaera aggregans</name>
    <dbReference type="NCBI Taxonomy" id="334771"/>
    <lineage>
        <taxon>Archaea</taxon>
        <taxon>Thermoproteota</taxon>
        <taxon>Thermoprotei</taxon>
        <taxon>Desulfurococcales</taxon>
        <taxon>Desulfurococcaceae</taxon>
        <taxon>Ignisphaera</taxon>
    </lineage>
</organism>
<keyword evidence="1" id="KW-0812">Transmembrane</keyword>
<dbReference type="EMBL" id="DTBZ01000082">
    <property type="protein sequence ID" value="HGQ18216.1"/>
    <property type="molecule type" value="Genomic_DNA"/>
</dbReference>
<comment type="caution">
    <text evidence="2">The sequence shown here is derived from an EMBL/GenBank/DDBJ whole genome shotgun (WGS) entry which is preliminary data.</text>
</comment>
<gene>
    <name evidence="2" type="ORF">ENU30_04490</name>
</gene>
<feature type="transmembrane region" description="Helical" evidence="1">
    <location>
        <begin position="72"/>
        <end position="91"/>
    </location>
</feature>
<feature type="transmembrane region" description="Helical" evidence="1">
    <location>
        <begin position="128"/>
        <end position="149"/>
    </location>
</feature>
<reference evidence="2" key="1">
    <citation type="journal article" date="2020" name="mSystems">
        <title>Genome- and Community-Level Interaction Insights into Carbon Utilization and Element Cycling Functions of Hydrothermarchaeota in Hydrothermal Sediment.</title>
        <authorList>
            <person name="Zhou Z."/>
            <person name="Liu Y."/>
            <person name="Xu W."/>
            <person name="Pan J."/>
            <person name="Luo Z.H."/>
            <person name="Li M."/>
        </authorList>
    </citation>
    <scope>NUCLEOTIDE SEQUENCE [LARGE SCALE GENOMIC DNA]</scope>
    <source>
        <strain evidence="2">SpSt-657</strain>
    </source>
</reference>
<feature type="transmembrane region" description="Helical" evidence="1">
    <location>
        <begin position="12"/>
        <end position="34"/>
    </location>
</feature>
<proteinExistence type="predicted"/>
<dbReference type="AlphaFoldDB" id="A0A7J3JQ69"/>
<accession>A0A7J3JQ69</accession>
<keyword evidence="1" id="KW-1133">Transmembrane helix</keyword>
<keyword evidence="1" id="KW-0472">Membrane</keyword>
<name>A0A7J3JQ69_9CREN</name>
<evidence type="ECO:0000313" key="2">
    <source>
        <dbReference type="EMBL" id="HGQ18216.1"/>
    </source>
</evidence>
<protein>
    <submittedName>
        <fullName evidence="2">Uncharacterized protein</fullName>
    </submittedName>
</protein>